<dbReference type="Gene3D" id="2.10.10.10">
    <property type="entry name" value="Fibronectin, type II, collagen-binding"/>
    <property type="match status" value="1"/>
</dbReference>
<dbReference type="GO" id="GO:0009986">
    <property type="term" value="C:cell surface"/>
    <property type="evidence" value="ECO:0007669"/>
    <property type="project" value="TreeGrafter"/>
</dbReference>
<evidence type="ECO:0000256" key="2">
    <source>
        <dbReference type="ARBA" id="ARBA00010011"/>
    </source>
</evidence>
<protein>
    <recommendedName>
        <fullName evidence="7">Fibronectin type-II domain-containing protein</fullName>
    </recommendedName>
</protein>
<comment type="caution">
    <text evidence="8">The sequence shown here is derived from an EMBL/GenBank/DDBJ whole genome shotgun (WGS) entry which is preliminary data.</text>
</comment>
<evidence type="ECO:0000313" key="8">
    <source>
        <dbReference type="EMBL" id="KAJ7334531.1"/>
    </source>
</evidence>
<comment type="caution">
    <text evidence="6">Lacks conserved residue(s) required for the propagation of feature annotation.</text>
</comment>
<dbReference type="GO" id="GO:0005576">
    <property type="term" value="C:extracellular region"/>
    <property type="evidence" value="ECO:0007669"/>
    <property type="project" value="UniProtKB-SubCell"/>
</dbReference>
<evidence type="ECO:0000259" key="7">
    <source>
        <dbReference type="PROSITE" id="PS51092"/>
    </source>
</evidence>
<gene>
    <name evidence="8" type="ORF">OS493_014855</name>
</gene>
<evidence type="ECO:0000313" key="9">
    <source>
        <dbReference type="Proteomes" id="UP001163046"/>
    </source>
</evidence>
<dbReference type="OrthoDB" id="5990263at2759"/>
<dbReference type="SMART" id="SM00059">
    <property type="entry name" value="FN2"/>
    <property type="match status" value="1"/>
</dbReference>
<accession>A0A9W9YGS1</accession>
<dbReference type="PANTHER" id="PTHR22918">
    <property type="entry name" value="SEMINAL PLASMA PROTEIN"/>
    <property type="match status" value="1"/>
</dbReference>
<dbReference type="PRINTS" id="PR00013">
    <property type="entry name" value="FNTYPEII"/>
</dbReference>
<dbReference type="CDD" id="cd00062">
    <property type="entry name" value="FN2"/>
    <property type="match status" value="1"/>
</dbReference>
<dbReference type="InterPro" id="IPR000562">
    <property type="entry name" value="FN_type2_dom"/>
</dbReference>
<dbReference type="InterPro" id="IPR013806">
    <property type="entry name" value="Kringle-like"/>
</dbReference>
<dbReference type="InterPro" id="IPR036943">
    <property type="entry name" value="FN_type2_sf"/>
</dbReference>
<dbReference type="AlphaFoldDB" id="A0A9W9YGS1"/>
<dbReference type="SUPFAM" id="SSF57440">
    <property type="entry name" value="Kringle-like"/>
    <property type="match status" value="1"/>
</dbReference>
<evidence type="ECO:0000256" key="1">
    <source>
        <dbReference type="ARBA" id="ARBA00004613"/>
    </source>
</evidence>
<dbReference type="PROSITE" id="PS51092">
    <property type="entry name" value="FN2_2"/>
    <property type="match status" value="1"/>
</dbReference>
<dbReference type="GO" id="GO:0008201">
    <property type="term" value="F:heparin binding"/>
    <property type="evidence" value="ECO:0007669"/>
    <property type="project" value="TreeGrafter"/>
</dbReference>
<evidence type="ECO:0000256" key="3">
    <source>
        <dbReference type="ARBA" id="ARBA00022525"/>
    </source>
</evidence>
<keyword evidence="5" id="KW-1015">Disulfide bond</keyword>
<evidence type="ECO:0000256" key="5">
    <source>
        <dbReference type="ARBA" id="ARBA00023157"/>
    </source>
</evidence>
<organism evidence="8 9">
    <name type="scientific">Desmophyllum pertusum</name>
    <dbReference type="NCBI Taxonomy" id="174260"/>
    <lineage>
        <taxon>Eukaryota</taxon>
        <taxon>Metazoa</taxon>
        <taxon>Cnidaria</taxon>
        <taxon>Anthozoa</taxon>
        <taxon>Hexacorallia</taxon>
        <taxon>Scleractinia</taxon>
        <taxon>Caryophylliina</taxon>
        <taxon>Caryophylliidae</taxon>
        <taxon>Desmophyllum</taxon>
    </lineage>
</organism>
<dbReference type="PANTHER" id="PTHR22918:SF1">
    <property type="entry name" value="FIBRONECTIN TYPE-II DOMAIN-CONTAINING PROTEIN"/>
    <property type="match status" value="1"/>
</dbReference>
<keyword evidence="9" id="KW-1185">Reference proteome</keyword>
<keyword evidence="4" id="KW-0677">Repeat</keyword>
<reference evidence="8" key="1">
    <citation type="submission" date="2023-01" db="EMBL/GenBank/DDBJ databases">
        <title>Genome assembly of the deep-sea coral Lophelia pertusa.</title>
        <authorList>
            <person name="Herrera S."/>
            <person name="Cordes E."/>
        </authorList>
    </citation>
    <scope>NUCLEOTIDE SEQUENCE</scope>
    <source>
        <strain evidence="8">USNM1676648</strain>
        <tissue evidence="8">Polyp</tissue>
    </source>
</reference>
<dbReference type="EMBL" id="MU827784">
    <property type="protein sequence ID" value="KAJ7334531.1"/>
    <property type="molecule type" value="Genomic_DNA"/>
</dbReference>
<proteinExistence type="inferred from homology"/>
<keyword evidence="3" id="KW-0964">Secreted</keyword>
<sequence length="121" mass="13525">MIDTNFSFNIGTLWFPGCKDGVTTVGGNALGACCKFPFIYKGTVHWRCTDQEANKKWCSVTKVFDLDKKWGYCTCVGGLYKERHRSKTGGGVKKYDIPPFNVPPLLTLDYIITCAVTRPSE</sequence>
<comment type="subcellular location">
    <subcellularLocation>
        <location evidence="1">Secreted</location>
    </subcellularLocation>
</comment>
<dbReference type="InterPro" id="IPR051666">
    <property type="entry name" value="SP_Capacitation_Regulator"/>
</dbReference>
<evidence type="ECO:0000256" key="6">
    <source>
        <dbReference type="PROSITE-ProRule" id="PRU00479"/>
    </source>
</evidence>
<dbReference type="Pfam" id="PF00040">
    <property type="entry name" value="fn2"/>
    <property type="match status" value="1"/>
</dbReference>
<feature type="domain" description="Fibronectin type-II" evidence="7">
    <location>
        <begin position="29"/>
        <end position="75"/>
    </location>
</feature>
<name>A0A9W9YGS1_9CNID</name>
<dbReference type="FunFam" id="2.10.10.10:FF:000009">
    <property type="entry name" value="Epididymal sperm-binding protein 1"/>
    <property type="match status" value="1"/>
</dbReference>
<comment type="similarity">
    <text evidence="2">Belongs to the seminal plasma protein family.</text>
</comment>
<evidence type="ECO:0000256" key="4">
    <source>
        <dbReference type="ARBA" id="ARBA00022737"/>
    </source>
</evidence>
<dbReference type="Proteomes" id="UP001163046">
    <property type="component" value="Unassembled WGS sequence"/>
</dbReference>